<feature type="chain" id="PRO_5022238895" description="DUF4843 domain-containing protein" evidence="1">
    <location>
        <begin position="21"/>
        <end position="161"/>
    </location>
</feature>
<keyword evidence="1" id="KW-0732">Signal</keyword>
<dbReference type="RefSeq" id="WP_146269473.1">
    <property type="nucleotide sequence ID" value="NZ_VOEI01000001.1"/>
</dbReference>
<comment type="caution">
    <text evidence="2">The sequence shown here is derived from an EMBL/GenBank/DDBJ whole genome shotgun (WGS) entry which is preliminary data.</text>
</comment>
<proteinExistence type="predicted"/>
<reference evidence="2 3" key="1">
    <citation type="submission" date="2019-07" db="EMBL/GenBank/DDBJ databases">
        <authorList>
            <person name="Kim J."/>
        </authorList>
    </citation>
    <scope>NUCLEOTIDE SEQUENCE [LARGE SCALE GENOMIC DNA]</scope>
    <source>
        <strain evidence="2 3">MJ1a</strain>
    </source>
</reference>
<evidence type="ECO:0008006" key="4">
    <source>
        <dbReference type="Google" id="ProtNLM"/>
    </source>
</evidence>
<keyword evidence="3" id="KW-1185">Reference proteome</keyword>
<protein>
    <recommendedName>
        <fullName evidence="4">DUF4843 domain-containing protein</fullName>
    </recommendedName>
</protein>
<dbReference type="Proteomes" id="UP000318010">
    <property type="component" value="Unassembled WGS sequence"/>
</dbReference>
<dbReference type="AlphaFoldDB" id="A0A563UBP4"/>
<dbReference type="PROSITE" id="PS51257">
    <property type="entry name" value="PROKAR_LIPOPROTEIN"/>
    <property type="match status" value="1"/>
</dbReference>
<evidence type="ECO:0000313" key="3">
    <source>
        <dbReference type="Proteomes" id="UP000318010"/>
    </source>
</evidence>
<evidence type="ECO:0000313" key="2">
    <source>
        <dbReference type="EMBL" id="TWR28679.1"/>
    </source>
</evidence>
<dbReference type="EMBL" id="VOEI01000001">
    <property type="protein sequence ID" value="TWR28679.1"/>
    <property type="molecule type" value="Genomic_DNA"/>
</dbReference>
<organism evidence="2 3">
    <name type="scientific">Mucilaginibacter achroorhodeus</name>
    <dbReference type="NCBI Taxonomy" id="2599294"/>
    <lineage>
        <taxon>Bacteria</taxon>
        <taxon>Pseudomonadati</taxon>
        <taxon>Bacteroidota</taxon>
        <taxon>Sphingobacteriia</taxon>
        <taxon>Sphingobacteriales</taxon>
        <taxon>Sphingobacteriaceae</taxon>
        <taxon>Mucilaginibacter</taxon>
    </lineage>
</organism>
<sequence>MKKTLTLIFASVALLFTACSKDSDLPIINESNWFLNGVSHVAVSSARTEASGSTAAKIVFTDTNKDRGATMTVYFKAMPKTAGVYTLVPGLGVGLGTDNIAVSATDDKLGSDFVYSGAAGTTVQVSFTSNGRIKVDIPEITLKSASKTDSYTFKSSVYEAN</sequence>
<name>A0A563UBP4_9SPHI</name>
<dbReference type="OrthoDB" id="797516at2"/>
<evidence type="ECO:0000256" key="1">
    <source>
        <dbReference type="SAM" id="SignalP"/>
    </source>
</evidence>
<feature type="signal peptide" evidence="1">
    <location>
        <begin position="1"/>
        <end position="20"/>
    </location>
</feature>
<accession>A0A563UBP4</accession>
<gene>
    <name evidence="2" type="ORF">FPZ42_05600</name>
</gene>